<evidence type="ECO:0000259" key="1">
    <source>
        <dbReference type="PROSITE" id="PS50181"/>
    </source>
</evidence>
<protein>
    <submittedName>
        <fullName evidence="4">F-box domain-containing protein</fullName>
    </submittedName>
</protein>
<dbReference type="Proteomes" id="UP000271162">
    <property type="component" value="Unassembled WGS sequence"/>
</dbReference>
<keyword evidence="3" id="KW-1185">Reference proteome</keyword>
<feature type="domain" description="F-box" evidence="1">
    <location>
        <begin position="67"/>
        <end position="111"/>
    </location>
</feature>
<gene>
    <name evidence="2" type="ORF">NBR_LOCUS11383</name>
</gene>
<evidence type="ECO:0000313" key="4">
    <source>
        <dbReference type="WBParaSite" id="NBR_0001138201-mRNA-1"/>
    </source>
</evidence>
<dbReference type="AlphaFoldDB" id="A0A0N4Y5T0"/>
<accession>A0A0N4Y5T0</accession>
<dbReference type="Pfam" id="PF12937">
    <property type="entry name" value="F-box-like"/>
    <property type="match status" value="1"/>
</dbReference>
<dbReference type="PROSITE" id="PS50181">
    <property type="entry name" value="FBOX"/>
    <property type="match status" value="1"/>
</dbReference>
<dbReference type="EMBL" id="UYSL01020514">
    <property type="protein sequence ID" value="VDL74972.1"/>
    <property type="molecule type" value="Genomic_DNA"/>
</dbReference>
<reference evidence="2 3" key="2">
    <citation type="submission" date="2018-11" db="EMBL/GenBank/DDBJ databases">
        <authorList>
            <consortium name="Pathogen Informatics"/>
        </authorList>
    </citation>
    <scope>NUCLEOTIDE SEQUENCE [LARGE SCALE GENOMIC DNA]</scope>
</reference>
<dbReference type="OMA" id="EILHFHM"/>
<evidence type="ECO:0000313" key="3">
    <source>
        <dbReference type="Proteomes" id="UP000271162"/>
    </source>
</evidence>
<evidence type="ECO:0000313" key="2">
    <source>
        <dbReference type="EMBL" id="VDL74972.1"/>
    </source>
</evidence>
<dbReference type="WBParaSite" id="NBR_0001138201-mRNA-1">
    <property type="protein sequence ID" value="NBR_0001138201-mRNA-1"/>
    <property type="gene ID" value="NBR_0001138201"/>
</dbReference>
<dbReference type="SUPFAM" id="SSF81383">
    <property type="entry name" value="F-box domain"/>
    <property type="match status" value="1"/>
</dbReference>
<proteinExistence type="predicted"/>
<dbReference type="InterPro" id="IPR001810">
    <property type="entry name" value="F-box_dom"/>
</dbReference>
<name>A0A0N4Y5T0_NIPBR</name>
<organism evidence="4">
    <name type="scientific">Nippostrongylus brasiliensis</name>
    <name type="common">Rat hookworm</name>
    <dbReference type="NCBI Taxonomy" id="27835"/>
    <lineage>
        <taxon>Eukaryota</taxon>
        <taxon>Metazoa</taxon>
        <taxon>Ecdysozoa</taxon>
        <taxon>Nematoda</taxon>
        <taxon>Chromadorea</taxon>
        <taxon>Rhabditida</taxon>
        <taxon>Rhabditina</taxon>
        <taxon>Rhabditomorpha</taxon>
        <taxon>Strongyloidea</taxon>
        <taxon>Heligmosomidae</taxon>
        <taxon>Nippostrongylus</taxon>
    </lineage>
</organism>
<sequence>MNDANDGMERTSASALSTSKSAASLKEVDEEVSFCESLTKFQMKDIEVNVDGDQSLFARLKVSPKQTFAFSKLPGELKLLVLQELSSRDLNACRLACRWFNQFIIGNWSHLNSRRIGSVEFIPDCREVWGHYFNYSRALSYFRNCTISRFTIYYGCLSSALMLCLSNAFQKHRISVKVLIIHNCSCDCNAAEFIAFMESINVKILAIDVFDMRELGNSLANHQCIEKDWSQGCMEILHFHMNIDRCGDDVSEVWQDSGHLRCLQGSILKNCEGQELYVEKTKNGRVVLVPVGGS</sequence>
<reference evidence="4" key="1">
    <citation type="submission" date="2017-02" db="UniProtKB">
        <authorList>
            <consortium name="WormBaseParasite"/>
        </authorList>
    </citation>
    <scope>IDENTIFICATION</scope>
</reference>
<dbReference type="InterPro" id="IPR036047">
    <property type="entry name" value="F-box-like_dom_sf"/>
</dbReference>